<keyword evidence="7 8" id="KW-0807">Transducer</keyword>
<evidence type="ECO:0000256" key="1">
    <source>
        <dbReference type="ARBA" id="ARBA00004141"/>
    </source>
</evidence>
<evidence type="ECO:0000256" key="3">
    <source>
        <dbReference type="ARBA" id="ARBA00022989"/>
    </source>
</evidence>
<keyword evidence="4 8" id="KW-0297">G-protein coupled receptor</keyword>
<evidence type="ECO:0000256" key="2">
    <source>
        <dbReference type="ARBA" id="ARBA00022692"/>
    </source>
</evidence>
<evidence type="ECO:0000256" key="8">
    <source>
        <dbReference type="RuleBase" id="RU000688"/>
    </source>
</evidence>
<dbReference type="SUPFAM" id="SSF81321">
    <property type="entry name" value="Family A G protein-coupled receptor-like"/>
    <property type="match status" value="1"/>
</dbReference>
<evidence type="ECO:0000256" key="7">
    <source>
        <dbReference type="ARBA" id="ARBA00023224"/>
    </source>
</evidence>
<dbReference type="Gene3D" id="1.20.1070.10">
    <property type="entry name" value="Rhodopsin 7-helix transmembrane proteins"/>
    <property type="match status" value="1"/>
</dbReference>
<keyword evidence="5 9" id="KW-0472">Membrane</keyword>
<evidence type="ECO:0000313" key="11">
    <source>
        <dbReference type="EMBL" id="KAK2571972.1"/>
    </source>
</evidence>
<dbReference type="AlphaFoldDB" id="A0AAD9R2J8"/>
<feature type="domain" description="G-protein coupled receptors family 1 profile" evidence="10">
    <location>
        <begin position="28"/>
        <end position="282"/>
    </location>
</feature>
<evidence type="ECO:0000256" key="5">
    <source>
        <dbReference type="ARBA" id="ARBA00023136"/>
    </source>
</evidence>
<protein>
    <submittedName>
        <fullName evidence="11">Neuropeptide FF receptor 2</fullName>
    </submittedName>
</protein>
<feature type="transmembrane region" description="Helical" evidence="9">
    <location>
        <begin position="94"/>
        <end position="111"/>
    </location>
</feature>
<feature type="transmembrane region" description="Helical" evidence="9">
    <location>
        <begin position="176"/>
        <end position="197"/>
    </location>
</feature>
<organism evidence="11 12">
    <name type="scientific">Acropora cervicornis</name>
    <name type="common">Staghorn coral</name>
    <dbReference type="NCBI Taxonomy" id="6130"/>
    <lineage>
        <taxon>Eukaryota</taxon>
        <taxon>Metazoa</taxon>
        <taxon>Cnidaria</taxon>
        <taxon>Anthozoa</taxon>
        <taxon>Hexacorallia</taxon>
        <taxon>Scleractinia</taxon>
        <taxon>Astrocoeniina</taxon>
        <taxon>Acroporidae</taxon>
        <taxon>Acropora</taxon>
    </lineage>
</organism>
<dbReference type="PRINTS" id="PR00237">
    <property type="entry name" value="GPCRRHODOPSN"/>
</dbReference>
<gene>
    <name evidence="11" type="ORF">P5673_003390</name>
</gene>
<evidence type="ECO:0000313" key="12">
    <source>
        <dbReference type="Proteomes" id="UP001249851"/>
    </source>
</evidence>
<feature type="transmembrane region" description="Helical" evidence="9">
    <location>
        <begin position="132"/>
        <end position="156"/>
    </location>
</feature>
<dbReference type="FunFam" id="1.20.1070.10:FF:000368">
    <property type="entry name" value="Predicted protein"/>
    <property type="match status" value="1"/>
</dbReference>
<keyword evidence="3 9" id="KW-1133">Transmembrane helix</keyword>
<dbReference type="GO" id="GO:0004930">
    <property type="term" value="F:G protein-coupled receptor activity"/>
    <property type="evidence" value="ECO:0007669"/>
    <property type="project" value="UniProtKB-KW"/>
</dbReference>
<evidence type="ECO:0000256" key="6">
    <source>
        <dbReference type="ARBA" id="ARBA00023170"/>
    </source>
</evidence>
<evidence type="ECO:0000259" key="10">
    <source>
        <dbReference type="PROSITE" id="PS50262"/>
    </source>
</evidence>
<dbReference type="PROSITE" id="PS00237">
    <property type="entry name" value="G_PROTEIN_RECEP_F1_1"/>
    <property type="match status" value="1"/>
</dbReference>
<dbReference type="EMBL" id="JARQWQ010000005">
    <property type="protein sequence ID" value="KAK2571972.1"/>
    <property type="molecule type" value="Genomic_DNA"/>
</dbReference>
<name>A0AAD9R2J8_ACRCE</name>
<keyword evidence="2 8" id="KW-0812">Transmembrane</keyword>
<dbReference type="Proteomes" id="UP001249851">
    <property type="component" value="Unassembled WGS sequence"/>
</dbReference>
<feature type="transmembrane region" description="Helical" evidence="9">
    <location>
        <begin position="12"/>
        <end position="36"/>
    </location>
</feature>
<dbReference type="PANTHER" id="PTHR45695:SF9">
    <property type="entry name" value="LEUCOKININ RECEPTOR"/>
    <property type="match status" value="1"/>
</dbReference>
<feature type="transmembrane region" description="Helical" evidence="9">
    <location>
        <begin position="262"/>
        <end position="285"/>
    </location>
</feature>
<dbReference type="GO" id="GO:0005886">
    <property type="term" value="C:plasma membrane"/>
    <property type="evidence" value="ECO:0007669"/>
    <property type="project" value="TreeGrafter"/>
</dbReference>
<keyword evidence="12" id="KW-1185">Reference proteome</keyword>
<dbReference type="PROSITE" id="PS50262">
    <property type="entry name" value="G_PROTEIN_RECEP_F1_2"/>
    <property type="match status" value="1"/>
</dbReference>
<comment type="subcellular location">
    <subcellularLocation>
        <location evidence="1">Membrane</location>
        <topology evidence="1">Multi-pass membrane protein</topology>
    </subcellularLocation>
</comment>
<dbReference type="Pfam" id="PF00001">
    <property type="entry name" value="7tm_1"/>
    <property type="match status" value="1"/>
</dbReference>
<evidence type="ECO:0000256" key="4">
    <source>
        <dbReference type="ARBA" id="ARBA00023040"/>
    </source>
</evidence>
<proteinExistence type="inferred from homology"/>
<feature type="transmembrane region" description="Helical" evidence="9">
    <location>
        <begin position="230"/>
        <end position="250"/>
    </location>
</feature>
<comment type="similarity">
    <text evidence="8">Belongs to the G-protein coupled receptor 1 family.</text>
</comment>
<comment type="caution">
    <text evidence="11">The sequence shown here is derived from an EMBL/GenBank/DDBJ whole genome shotgun (WGS) entry which is preliminary data.</text>
</comment>
<accession>A0AAD9R2J8</accession>
<dbReference type="InterPro" id="IPR000276">
    <property type="entry name" value="GPCR_Rhodpsn"/>
</dbReference>
<dbReference type="InterPro" id="IPR017452">
    <property type="entry name" value="GPCR_Rhodpsn_7TM"/>
</dbReference>
<reference evidence="11" key="2">
    <citation type="journal article" date="2023" name="Science">
        <title>Genomic signatures of disease resistance in endangered staghorn corals.</title>
        <authorList>
            <person name="Vollmer S.V."/>
            <person name="Selwyn J.D."/>
            <person name="Despard B.A."/>
            <person name="Roesel C.L."/>
        </authorList>
    </citation>
    <scope>NUCLEOTIDE SEQUENCE</scope>
    <source>
        <strain evidence="11">K2</strain>
    </source>
</reference>
<sequence>MSLYTDSESAQIGITAMFAILVTANLLGNMIVCLVITIYQEMRTPMNYLLINLAVADMMVALFVAPRFLLSHLFTHPAGATGTLLCKLLTGGNLTWTGGAASVFTLVAIAFERYYAVMHPYRIRGKLTYGKLKVLVPTIWIASGILNIPLFLTIYFDKAVNFCMEYWPNDWLPKAYSSMWFFSAGVIPILLMSVLYSRVVCRLWFKREPNNNDVANQAVLKVRKRITKMVLSVSIIYGLCWMPNLSIYALNYFSPSQNYGDVTYITSIVLVTCNSTVNPFIYVFVSQKFRSKIKHMLCCGEICSNRVEPSGGSSTYNNETQLTPAAEEIAGLEENKVELQSRKADTGY</sequence>
<feature type="transmembrane region" description="Helical" evidence="9">
    <location>
        <begin position="48"/>
        <end position="74"/>
    </location>
</feature>
<evidence type="ECO:0000256" key="9">
    <source>
        <dbReference type="SAM" id="Phobius"/>
    </source>
</evidence>
<keyword evidence="6 8" id="KW-0675">Receptor</keyword>
<dbReference type="CDD" id="cd00637">
    <property type="entry name" value="7tm_classA_rhodopsin-like"/>
    <property type="match status" value="1"/>
</dbReference>
<reference evidence="11" key="1">
    <citation type="journal article" date="2023" name="G3 (Bethesda)">
        <title>Whole genome assembly and annotation of the endangered Caribbean coral Acropora cervicornis.</title>
        <authorList>
            <person name="Selwyn J.D."/>
            <person name="Vollmer S.V."/>
        </authorList>
    </citation>
    <scope>NUCLEOTIDE SEQUENCE</scope>
    <source>
        <strain evidence="11">K2</strain>
    </source>
</reference>
<dbReference type="PANTHER" id="PTHR45695">
    <property type="entry name" value="LEUCOKININ RECEPTOR-RELATED"/>
    <property type="match status" value="1"/>
</dbReference>